<evidence type="ECO:0000313" key="3">
    <source>
        <dbReference type="EMBL" id="ELY23029.1"/>
    </source>
</evidence>
<keyword evidence="2" id="KW-0614">Plasmid</keyword>
<evidence type="ECO:0000313" key="2">
    <source>
        <dbReference type="EMBL" id="ADD07782.1"/>
    </source>
</evidence>
<reference evidence="2" key="4">
    <citation type="submission" date="2016-09" db="EMBL/GenBank/DDBJ databases">
        <authorList>
            <person name="Pfeiffer F."/>
        </authorList>
    </citation>
    <scope>NUCLEOTIDE SEQUENCE</scope>
    <source>
        <strain evidence="2">ATCC 43099</strain>
        <plasmid evidence="2">pNMAG03</plasmid>
    </source>
</reference>
<dbReference type="InterPro" id="IPR054252">
    <property type="entry name" value="Pam3_gp18"/>
</dbReference>
<geneLocation type="plasmid" evidence="2 4">
    <name>pNMAG03</name>
</geneLocation>
<dbReference type="PATRIC" id="fig|547559.17.peg.4188"/>
<protein>
    <submittedName>
        <fullName evidence="2">Virus protein phiCh1-VP25</fullName>
    </submittedName>
</protein>
<dbReference type="EMBL" id="CP001935">
    <property type="protein sequence ID" value="ADD07782.1"/>
    <property type="molecule type" value="Genomic_DNA"/>
</dbReference>
<evidence type="ECO:0000313" key="5">
    <source>
        <dbReference type="Proteomes" id="UP000011543"/>
    </source>
</evidence>
<gene>
    <name evidence="2" type="ordered locus">Nmag_4274</name>
    <name evidence="3" type="ORF">C500_21235</name>
</gene>
<dbReference type="Proteomes" id="UP000011543">
    <property type="component" value="Unassembled WGS sequence"/>
</dbReference>
<evidence type="ECO:0000313" key="4">
    <source>
        <dbReference type="Proteomes" id="UP000001879"/>
    </source>
</evidence>
<dbReference type="Proteomes" id="UP000001879">
    <property type="component" value="Plasmid pNMAG03"/>
</dbReference>
<evidence type="ECO:0000259" key="1">
    <source>
        <dbReference type="Pfam" id="PF22479"/>
    </source>
</evidence>
<accession>D3T2H3</accession>
<dbReference type="GeneID" id="8826902"/>
<dbReference type="OrthoDB" id="350267at2157"/>
<dbReference type="RefSeq" id="WP_004268271.1">
    <property type="nucleotide sequence ID" value="NC_013925.1"/>
</dbReference>
<proteinExistence type="predicted"/>
<dbReference type="Pfam" id="PF22479">
    <property type="entry name" value="Pam3_gp18"/>
    <property type="match status" value="1"/>
</dbReference>
<keyword evidence="4" id="KW-1185">Reference proteome</keyword>
<dbReference type="EMBL" id="AOHS01000065">
    <property type="protein sequence ID" value="ELY23029.1"/>
    <property type="molecule type" value="Genomic_DNA"/>
</dbReference>
<feature type="domain" description="Cyanophage baseplate Pam3 plug gp18" evidence="1">
    <location>
        <begin position="27"/>
        <end position="102"/>
    </location>
</feature>
<reference evidence="2 4" key="2">
    <citation type="journal article" date="2012" name="BMC Genomics">
        <title>A comparative genomics perspective on the genetic content of the alkaliphilic haloarchaeon Natrialba magadii ATCC 43099T.</title>
        <authorList>
            <person name="Siddaramappa S."/>
            <person name="Challacombe J.F."/>
            <person name="Decastro R.E."/>
            <person name="Pfeiffer F."/>
            <person name="Sastre D.E."/>
            <person name="Gimenez M.I."/>
            <person name="Paggi R.A."/>
            <person name="Detter J.C."/>
            <person name="Davenport K.W."/>
            <person name="Goodwin L.A."/>
            <person name="Kyrpides N."/>
            <person name="Tapia R."/>
            <person name="Pitluck S."/>
            <person name="Lucas S."/>
            <person name="Woyke T."/>
            <person name="Maupin-Furlow J.A."/>
        </authorList>
    </citation>
    <scope>NUCLEOTIDE SEQUENCE [LARGE SCALE GENOMIC DNA]</scope>
    <source>
        <strain evidence="2">ATCC 43099</strain>
        <strain evidence="4">ATCC 43099 / DSM 3394 / CCM 3739 / CIP 104546 / IAM 13178 / JCM 8861 / NBRC 102185 / NCIMB 2190 / MS3</strain>
    </source>
</reference>
<reference evidence="3 5" key="3">
    <citation type="journal article" date="2014" name="PLoS Genet.">
        <title>Phylogenetically driven sequencing of extremely halophilic archaea reveals strategies for static and dynamic osmo-response.</title>
        <authorList>
            <person name="Becker E.A."/>
            <person name="Seitzer P.M."/>
            <person name="Tritt A."/>
            <person name="Larsen D."/>
            <person name="Krusor M."/>
            <person name="Yao A.I."/>
            <person name="Wu D."/>
            <person name="Madern D."/>
            <person name="Eisen J.A."/>
            <person name="Darling A.E."/>
            <person name="Facciotti M.T."/>
        </authorList>
    </citation>
    <scope>NUCLEOTIDE SEQUENCE [LARGE SCALE GENOMIC DNA]</scope>
    <source>
        <strain evidence="5">ATCC 43099 / DSM 3394 / CCM 3739 / CIP 104546 / IAM 13178 / JCM 8861 / NBRC 102185 / NCIMB 2190 / MS3</strain>
        <strain evidence="3">MS-3</strain>
    </source>
</reference>
<dbReference type="HOGENOM" id="CLU_2115548_0_0_2"/>
<sequence length="114" mass="13415">MGEIIPIPERRARDKRPINIEFQPRSMPGQRFAIRMDWNDVAGEWTMEIEHVTREHRITKSVAKAFRAYEYEEFVYFVFIDPSGNETEITPENLGDEIRLFAFPGEAGQPPDEW</sequence>
<dbReference type="KEGG" id="nmg:Nmag_4274"/>
<name>D3T2H3_NATMM</name>
<organism evidence="2 4">
    <name type="scientific">Natrialba magadii (strain ATCC 43099 / DSM 3394 / CCM 3739 / CIP 104546 / IAM 13178 / JCM 8861 / NBRC 102185 / NCIMB 2190 / MS3)</name>
    <name type="common">Natronobacterium magadii</name>
    <dbReference type="NCBI Taxonomy" id="547559"/>
    <lineage>
        <taxon>Archaea</taxon>
        <taxon>Methanobacteriati</taxon>
        <taxon>Methanobacteriota</taxon>
        <taxon>Stenosarchaea group</taxon>
        <taxon>Halobacteria</taxon>
        <taxon>Halobacteriales</taxon>
        <taxon>Natrialbaceae</taxon>
        <taxon>Natrialba</taxon>
    </lineage>
</organism>
<reference evidence="4" key="1">
    <citation type="submission" date="2010-02" db="EMBL/GenBank/DDBJ databases">
        <title>Complete sequence of plasmid 3 of Natrialba magadii ATCC 43099.</title>
        <authorList>
            <consortium name="US DOE Joint Genome Institute"/>
            <person name="Lucas S."/>
            <person name="Copeland A."/>
            <person name="Lapidus A."/>
            <person name="Cheng J.-F."/>
            <person name="Bruce D."/>
            <person name="Goodwin L."/>
            <person name="Pitluck S."/>
            <person name="Davenport K."/>
            <person name="Saunders E."/>
            <person name="Detter J.C."/>
            <person name="Han C."/>
            <person name="Tapia R."/>
            <person name="Land M."/>
            <person name="Hauser L."/>
            <person name="Kyrpides N."/>
            <person name="Mikhailova N."/>
            <person name="De Castro R.E."/>
            <person name="Maupin-Furlow J.A."/>
            <person name="Woyke T."/>
        </authorList>
    </citation>
    <scope>NUCLEOTIDE SEQUENCE [LARGE SCALE GENOMIC DNA]</scope>
    <source>
        <strain evidence="4">ATCC 43099 / DSM 3394 / CCM 3739 / CIP 104546 / IAM 13178 / JCM 8861 / NBRC 102185 / NCIMB 2190 / MS3</strain>
        <plasmid evidence="4">pNMAG03</plasmid>
    </source>
</reference>
<dbReference type="AlphaFoldDB" id="D3T2H3"/>